<dbReference type="InterPro" id="IPR036179">
    <property type="entry name" value="Ig-like_dom_sf"/>
</dbReference>
<dbReference type="GO" id="GO:0002376">
    <property type="term" value="P:immune system process"/>
    <property type="evidence" value="ECO:0007669"/>
    <property type="project" value="UniProtKB-KW"/>
</dbReference>
<evidence type="ECO:0000256" key="3">
    <source>
        <dbReference type="SAM" id="SignalP"/>
    </source>
</evidence>
<dbReference type="Ensembl" id="ENSGMOT00000062067.1">
    <property type="protein sequence ID" value="ENSGMOP00000042367.1"/>
    <property type="gene ID" value="ENSGMOG00000030289.1"/>
</dbReference>
<dbReference type="PROSITE" id="PS50835">
    <property type="entry name" value="IG_LIKE"/>
    <property type="match status" value="1"/>
</dbReference>
<evidence type="ECO:0000256" key="1">
    <source>
        <dbReference type="ARBA" id="ARBA00022729"/>
    </source>
</evidence>
<keyword evidence="2" id="KW-0391">Immunity</keyword>
<dbReference type="AlphaFoldDB" id="A0A8C5B5U9"/>
<dbReference type="InterPro" id="IPR013106">
    <property type="entry name" value="Ig_V-set"/>
</dbReference>
<dbReference type="InterPro" id="IPR050413">
    <property type="entry name" value="TCR_beta_variable"/>
</dbReference>
<evidence type="ECO:0000313" key="5">
    <source>
        <dbReference type="Ensembl" id="ENSGMOP00000042367.1"/>
    </source>
</evidence>
<dbReference type="PANTHER" id="PTHR23268:SF102">
    <property type="entry name" value="IMMUNOGLOBULIN V-SET DOMAIN-CONTAINING PROTEIN"/>
    <property type="match status" value="1"/>
</dbReference>
<dbReference type="Gene3D" id="2.60.40.10">
    <property type="entry name" value="Immunoglobulins"/>
    <property type="match status" value="1"/>
</dbReference>
<dbReference type="GeneTree" id="ENSGT00940000177241"/>
<feature type="chain" id="PRO_5034314307" description="Ig-like domain-containing protein" evidence="3">
    <location>
        <begin position="25"/>
        <end position="121"/>
    </location>
</feature>
<evidence type="ECO:0000259" key="4">
    <source>
        <dbReference type="PROSITE" id="PS50835"/>
    </source>
</evidence>
<keyword evidence="1 3" id="KW-0732">Signal</keyword>
<dbReference type="Proteomes" id="UP000694546">
    <property type="component" value="Chromosome 5"/>
</dbReference>
<proteinExistence type="predicted"/>
<reference evidence="5" key="1">
    <citation type="submission" date="2025-08" db="UniProtKB">
        <authorList>
            <consortium name="Ensembl"/>
        </authorList>
    </citation>
    <scope>IDENTIFICATION</scope>
</reference>
<evidence type="ECO:0000256" key="2">
    <source>
        <dbReference type="ARBA" id="ARBA00022859"/>
    </source>
</evidence>
<evidence type="ECO:0000313" key="6">
    <source>
        <dbReference type="Proteomes" id="UP000694546"/>
    </source>
</evidence>
<feature type="domain" description="Ig-like" evidence="4">
    <location>
        <begin position="37"/>
        <end position="121"/>
    </location>
</feature>
<protein>
    <recommendedName>
        <fullName evidence="4">Ig-like domain-containing protein</fullName>
    </recommendedName>
</protein>
<dbReference type="InterPro" id="IPR013783">
    <property type="entry name" value="Ig-like_fold"/>
</dbReference>
<dbReference type="InterPro" id="IPR007110">
    <property type="entry name" value="Ig-like_dom"/>
</dbReference>
<feature type="signal peptide" evidence="3">
    <location>
        <begin position="1"/>
        <end position="24"/>
    </location>
</feature>
<dbReference type="SUPFAM" id="SSF48726">
    <property type="entry name" value="Immunoglobulin"/>
    <property type="match status" value="1"/>
</dbReference>
<dbReference type="GO" id="GO:0005886">
    <property type="term" value="C:plasma membrane"/>
    <property type="evidence" value="ECO:0007669"/>
    <property type="project" value="TreeGrafter"/>
</dbReference>
<dbReference type="Pfam" id="PF07686">
    <property type="entry name" value="V-set"/>
    <property type="match status" value="1"/>
</dbReference>
<dbReference type="GO" id="GO:0007166">
    <property type="term" value="P:cell surface receptor signaling pathway"/>
    <property type="evidence" value="ECO:0007669"/>
    <property type="project" value="TreeGrafter"/>
</dbReference>
<sequence length="121" mass="13833">MSFAIVGILLTLLRLLGKISLINCVIFQQSDPIILQENTQAEIKCQHDDDSLKVMLWYQRRPQNNTLSLIGYSYYPSDPNYEEVFKDQFEMTMESELKGALVRPKAEANDSGEYFCAASTQ</sequence>
<reference evidence="5" key="2">
    <citation type="submission" date="2025-09" db="UniProtKB">
        <authorList>
            <consortium name="Ensembl"/>
        </authorList>
    </citation>
    <scope>IDENTIFICATION</scope>
</reference>
<name>A0A8C5B5U9_GADMO</name>
<keyword evidence="6" id="KW-1185">Reference proteome</keyword>
<organism evidence="5 6">
    <name type="scientific">Gadus morhua</name>
    <name type="common">Atlantic cod</name>
    <dbReference type="NCBI Taxonomy" id="8049"/>
    <lineage>
        <taxon>Eukaryota</taxon>
        <taxon>Metazoa</taxon>
        <taxon>Chordata</taxon>
        <taxon>Craniata</taxon>
        <taxon>Vertebrata</taxon>
        <taxon>Euteleostomi</taxon>
        <taxon>Actinopterygii</taxon>
        <taxon>Neopterygii</taxon>
        <taxon>Teleostei</taxon>
        <taxon>Neoteleostei</taxon>
        <taxon>Acanthomorphata</taxon>
        <taxon>Zeiogadaria</taxon>
        <taxon>Gadariae</taxon>
        <taxon>Gadiformes</taxon>
        <taxon>Gadoidei</taxon>
        <taxon>Gadidae</taxon>
        <taxon>Gadus</taxon>
    </lineage>
</organism>
<accession>A0A8C5B5U9</accession>
<dbReference type="PANTHER" id="PTHR23268">
    <property type="entry name" value="T-CELL RECEPTOR BETA CHAIN"/>
    <property type="match status" value="1"/>
</dbReference>
<dbReference type="OMA" id="LRIDCSH"/>